<dbReference type="RefSeq" id="WP_390191850.1">
    <property type="nucleotide sequence ID" value="NZ_JBHMEP010000001.1"/>
</dbReference>
<dbReference type="Gene3D" id="1.10.287.950">
    <property type="entry name" value="Methyl-accepting chemotaxis protein"/>
    <property type="match status" value="1"/>
</dbReference>
<evidence type="ECO:0000313" key="6">
    <source>
        <dbReference type="EMBL" id="MFB9134295.1"/>
    </source>
</evidence>
<dbReference type="Proteomes" id="UP001589645">
    <property type="component" value="Unassembled WGS sequence"/>
</dbReference>
<comment type="caution">
    <text evidence="6">The sequence shown here is derived from an EMBL/GenBank/DDBJ whole genome shotgun (WGS) entry which is preliminary data.</text>
</comment>
<gene>
    <name evidence="6" type="ORF">ACFFUV_04830</name>
</gene>
<dbReference type="PRINTS" id="PR00260">
    <property type="entry name" value="CHEMTRNSDUCR"/>
</dbReference>
<feature type="domain" description="Methyl-accepting transducer" evidence="5">
    <location>
        <begin position="1"/>
        <end position="165"/>
    </location>
</feature>
<evidence type="ECO:0000256" key="2">
    <source>
        <dbReference type="ARBA" id="ARBA00023224"/>
    </source>
</evidence>
<reference evidence="6 7" key="1">
    <citation type="submission" date="2024-09" db="EMBL/GenBank/DDBJ databases">
        <authorList>
            <person name="Sun Q."/>
            <person name="Mori K."/>
        </authorList>
    </citation>
    <scope>NUCLEOTIDE SEQUENCE [LARGE SCALE GENOMIC DNA]</scope>
    <source>
        <strain evidence="6 7">CECT 8064</strain>
    </source>
</reference>
<dbReference type="PANTHER" id="PTHR32089">
    <property type="entry name" value="METHYL-ACCEPTING CHEMOTAXIS PROTEIN MCPB"/>
    <property type="match status" value="1"/>
</dbReference>
<evidence type="ECO:0000256" key="1">
    <source>
        <dbReference type="ARBA" id="ARBA00004370"/>
    </source>
</evidence>
<dbReference type="InterPro" id="IPR004090">
    <property type="entry name" value="Chemotax_Me-accpt_rcpt"/>
</dbReference>
<dbReference type="SMART" id="SM00283">
    <property type="entry name" value="MA"/>
    <property type="match status" value="1"/>
</dbReference>
<keyword evidence="2 4" id="KW-0807">Transducer</keyword>
<comment type="similarity">
    <text evidence="3">Belongs to the methyl-accepting chemotaxis (MCP) protein family.</text>
</comment>
<dbReference type="InterPro" id="IPR004089">
    <property type="entry name" value="MCPsignal_dom"/>
</dbReference>
<evidence type="ECO:0000256" key="4">
    <source>
        <dbReference type="PROSITE-ProRule" id="PRU00284"/>
    </source>
</evidence>
<evidence type="ECO:0000259" key="5">
    <source>
        <dbReference type="PROSITE" id="PS50111"/>
    </source>
</evidence>
<evidence type="ECO:0000313" key="7">
    <source>
        <dbReference type="Proteomes" id="UP001589645"/>
    </source>
</evidence>
<organism evidence="6 7">
    <name type="scientific">Vibrio olivae</name>
    <dbReference type="NCBI Taxonomy" id="1243002"/>
    <lineage>
        <taxon>Bacteria</taxon>
        <taxon>Pseudomonadati</taxon>
        <taxon>Pseudomonadota</taxon>
        <taxon>Gammaproteobacteria</taxon>
        <taxon>Vibrionales</taxon>
        <taxon>Vibrionaceae</taxon>
        <taxon>Vibrio</taxon>
    </lineage>
</organism>
<protein>
    <submittedName>
        <fullName evidence="6">Methyl-accepting chemotaxis protein</fullName>
    </submittedName>
</protein>
<comment type="subcellular location">
    <subcellularLocation>
        <location evidence="1">Membrane</location>
    </subcellularLocation>
</comment>
<sequence length="165" mass="17578">MAYSTSVETSQVALNGNKALQDSVVLADKVMKSIEESRILIAQLVDQSKDVSEIVKTIQGIADQTNLLALNAAIEAARAGEQGRGFAVVAEEVRKLAQRTSTATEEINNVVGKNIQLTDSVTNSMSDVSAFSSDTNQRIVEVSSIMDEIYRGAENVSSAVGSLKL</sequence>
<dbReference type="PANTHER" id="PTHR32089:SF112">
    <property type="entry name" value="LYSOZYME-LIKE PROTEIN-RELATED"/>
    <property type="match status" value="1"/>
</dbReference>
<keyword evidence="7" id="KW-1185">Reference proteome</keyword>
<accession>A0ABV5HJ87</accession>
<dbReference type="SUPFAM" id="SSF58104">
    <property type="entry name" value="Methyl-accepting chemotaxis protein (MCP) signaling domain"/>
    <property type="match status" value="1"/>
</dbReference>
<dbReference type="Pfam" id="PF00015">
    <property type="entry name" value="MCPsignal"/>
    <property type="match status" value="1"/>
</dbReference>
<evidence type="ECO:0000256" key="3">
    <source>
        <dbReference type="ARBA" id="ARBA00029447"/>
    </source>
</evidence>
<dbReference type="EMBL" id="JBHMEP010000001">
    <property type="protein sequence ID" value="MFB9134295.1"/>
    <property type="molecule type" value="Genomic_DNA"/>
</dbReference>
<name>A0ABV5HJ87_9VIBR</name>
<proteinExistence type="inferred from homology"/>
<dbReference type="PROSITE" id="PS50111">
    <property type="entry name" value="CHEMOTAXIS_TRANSDUC_2"/>
    <property type="match status" value="1"/>
</dbReference>